<proteinExistence type="predicted"/>
<name>A0ACB8V5Z5_9EURO</name>
<protein>
    <submittedName>
        <fullName evidence="1">Uncharacterized protein</fullName>
    </submittedName>
</protein>
<evidence type="ECO:0000313" key="1">
    <source>
        <dbReference type="EMBL" id="KAI2393493.1"/>
    </source>
</evidence>
<sequence length="144" mass="15965">MSSPRVVYINLPSKDIDASKRFASALGLIKKFDGGRDGMRSASFAYSDSVHIFYHSHETWERWLFQGRKTADAHQVTQSLISLGAESPEEVESLVGKAIGAGGKRGPRMVPEEEKWGMYSRTVEDPDGHVYEIVYSSHQGDCGV</sequence>
<dbReference type="EMBL" id="JALBCA010000002">
    <property type="protein sequence ID" value="KAI2393493.1"/>
    <property type="molecule type" value="Genomic_DNA"/>
</dbReference>
<comment type="caution">
    <text evidence="1">The sequence shown here is derived from an EMBL/GenBank/DDBJ whole genome shotgun (WGS) entry which is preliminary data.</text>
</comment>
<gene>
    <name evidence="1" type="ORF">LOY88_000093</name>
</gene>
<organism evidence="1">
    <name type="scientific">Ophidiomyces ophidiicola</name>
    <dbReference type="NCBI Taxonomy" id="1387563"/>
    <lineage>
        <taxon>Eukaryota</taxon>
        <taxon>Fungi</taxon>
        <taxon>Dikarya</taxon>
        <taxon>Ascomycota</taxon>
        <taxon>Pezizomycotina</taxon>
        <taxon>Eurotiomycetes</taxon>
        <taxon>Eurotiomycetidae</taxon>
        <taxon>Onygenales</taxon>
        <taxon>Onygenaceae</taxon>
        <taxon>Ophidiomyces</taxon>
    </lineage>
</organism>
<accession>A0ACB8V5Z5</accession>
<reference evidence="1" key="1">
    <citation type="journal article" date="2022" name="bioRxiv">
        <title>Population genetic analysis of Ophidiomyces ophidiicola, the causative agent of snake fungal disease, indicates recent introductions to the USA.</title>
        <authorList>
            <person name="Ladner J.T."/>
            <person name="Palmer J.M."/>
            <person name="Ettinger C.L."/>
            <person name="Stajich J.E."/>
            <person name="Farrell T.M."/>
            <person name="Glorioso B.M."/>
            <person name="Lawson B."/>
            <person name="Price S.J."/>
            <person name="Stengle A.G."/>
            <person name="Grear D.A."/>
            <person name="Lorch J.M."/>
        </authorList>
    </citation>
    <scope>NUCLEOTIDE SEQUENCE</scope>
    <source>
        <strain evidence="1">NWHC 24266-5</strain>
    </source>
</reference>